<organism evidence="3 4">
    <name type="scientific">Rhodocytophaga aerolata</name>
    <dbReference type="NCBI Taxonomy" id="455078"/>
    <lineage>
        <taxon>Bacteria</taxon>
        <taxon>Pseudomonadati</taxon>
        <taxon>Bacteroidota</taxon>
        <taxon>Cytophagia</taxon>
        <taxon>Cytophagales</taxon>
        <taxon>Rhodocytophagaceae</taxon>
        <taxon>Rhodocytophaga</taxon>
    </lineage>
</organism>
<evidence type="ECO:0000313" key="3">
    <source>
        <dbReference type="EMBL" id="MDO1444880.1"/>
    </source>
</evidence>
<gene>
    <name evidence="3" type="ORF">Q0590_01390</name>
</gene>
<evidence type="ECO:0000256" key="1">
    <source>
        <dbReference type="SAM" id="SignalP"/>
    </source>
</evidence>
<feature type="signal peptide" evidence="1">
    <location>
        <begin position="1"/>
        <end position="22"/>
    </location>
</feature>
<proteinExistence type="predicted"/>
<dbReference type="InterPro" id="IPR046232">
    <property type="entry name" value="DUF6265"/>
</dbReference>
<keyword evidence="1" id="KW-0732">Signal</keyword>
<feature type="domain" description="DUF6265" evidence="2">
    <location>
        <begin position="35"/>
        <end position="147"/>
    </location>
</feature>
<keyword evidence="4" id="KW-1185">Reference proteome</keyword>
<evidence type="ECO:0000313" key="4">
    <source>
        <dbReference type="Proteomes" id="UP001168528"/>
    </source>
</evidence>
<accession>A0ABT8R2L2</accession>
<name>A0ABT8R2L2_9BACT</name>
<sequence>MKSLYFLWLLAVGCFALPEVYAQNAASKGSLSDLAFIEGHWKATPEGRTIEASWFPPAGDNIAGMMRMMTNGKVTMYEILGYEKTEQGIVSLVKHFKPGMIGQEDIEKPVRYIFLESSKDRVVFEQDNQQVRVLYEKRSTDAFVISIGRQEEGKWAFKPLFEFSRVK</sequence>
<evidence type="ECO:0000259" key="2">
    <source>
        <dbReference type="Pfam" id="PF19780"/>
    </source>
</evidence>
<dbReference type="Pfam" id="PF19780">
    <property type="entry name" value="DUF6265"/>
    <property type="match status" value="1"/>
</dbReference>
<feature type="chain" id="PRO_5046823807" evidence="1">
    <location>
        <begin position="23"/>
        <end position="167"/>
    </location>
</feature>
<dbReference type="RefSeq" id="WP_302035681.1">
    <property type="nucleotide sequence ID" value="NZ_JAUKPO010000001.1"/>
</dbReference>
<comment type="caution">
    <text evidence="3">The sequence shown here is derived from an EMBL/GenBank/DDBJ whole genome shotgun (WGS) entry which is preliminary data.</text>
</comment>
<protein>
    <submittedName>
        <fullName evidence="3">DUF6265 family protein</fullName>
    </submittedName>
</protein>
<dbReference type="EMBL" id="JAUKPO010000001">
    <property type="protein sequence ID" value="MDO1444880.1"/>
    <property type="molecule type" value="Genomic_DNA"/>
</dbReference>
<dbReference type="Proteomes" id="UP001168528">
    <property type="component" value="Unassembled WGS sequence"/>
</dbReference>
<reference evidence="3" key="1">
    <citation type="submission" date="2023-07" db="EMBL/GenBank/DDBJ databases">
        <title>The genome sequence of Rhodocytophaga aerolata KACC 12507.</title>
        <authorList>
            <person name="Zhang X."/>
        </authorList>
    </citation>
    <scope>NUCLEOTIDE SEQUENCE</scope>
    <source>
        <strain evidence="3">KACC 12507</strain>
    </source>
</reference>